<feature type="non-terminal residue" evidence="2">
    <location>
        <position position="91"/>
    </location>
</feature>
<gene>
    <name evidence="2" type="ORF">METZ01_LOCUS481033</name>
</gene>
<dbReference type="SUPFAM" id="SSF53756">
    <property type="entry name" value="UDP-Glycosyltransferase/glycogen phosphorylase"/>
    <property type="match status" value="1"/>
</dbReference>
<organism evidence="2">
    <name type="scientific">marine metagenome</name>
    <dbReference type="NCBI Taxonomy" id="408172"/>
    <lineage>
        <taxon>unclassified sequences</taxon>
        <taxon>metagenomes</taxon>
        <taxon>ecological metagenomes</taxon>
    </lineage>
</organism>
<feature type="domain" description="UDP-N-acetylglucosamine 2-epimerase" evidence="1">
    <location>
        <begin position="4"/>
        <end position="91"/>
    </location>
</feature>
<dbReference type="Pfam" id="PF02350">
    <property type="entry name" value="Epimerase_2"/>
    <property type="match status" value="1"/>
</dbReference>
<accession>A0A383C800</accession>
<dbReference type="AlphaFoldDB" id="A0A383C800"/>
<name>A0A383C800_9ZZZZ</name>
<evidence type="ECO:0000259" key="1">
    <source>
        <dbReference type="Pfam" id="PF02350"/>
    </source>
</evidence>
<proteinExistence type="predicted"/>
<protein>
    <recommendedName>
        <fullName evidence="1">UDP-N-acetylglucosamine 2-epimerase domain-containing protein</fullName>
    </recommendedName>
</protein>
<dbReference type="Gene3D" id="3.40.50.2000">
    <property type="entry name" value="Glycogen Phosphorylase B"/>
    <property type="match status" value="1"/>
</dbReference>
<evidence type="ECO:0000313" key="2">
    <source>
        <dbReference type="EMBL" id="SVE28179.1"/>
    </source>
</evidence>
<dbReference type="InterPro" id="IPR003331">
    <property type="entry name" value="UDP_GlcNAc_Epimerase_2_dom"/>
</dbReference>
<reference evidence="2" key="1">
    <citation type="submission" date="2018-05" db="EMBL/GenBank/DDBJ databases">
        <authorList>
            <person name="Lanie J.A."/>
            <person name="Ng W.-L."/>
            <person name="Kazmierczak K.M."/>
            <person name="Andrzejewski T.M."/>
            <person name="Davidsen T.M."/>
            <person name="Wayne K.J."/>
            <person name="Tettelin H."/>
            <person name="Glass J.I."/>
            <person name="Rusch D."/>
            <person name="Podicherti R."/>
            <person name="Tsui H.-C.T."/>
            <person name="Winkler M.E."/>
        </authorList>
    </citation>
    <scope>NUCLEOTIDE SEQUENCE</scope>
</reference>
<dbReference type="EMBL" id="UINC01206517">
    <property type="protein sequence ID" value="SVE28179.1"/>
    <property type="molecule type" value="Genomic_DNA"/>
</dbReference>
<sequence>MKGIQNELDLELQLIVSGTHLSPEFGLTYKEIEKDGFTIDKKVEMILSADTPSAISKSTGLGMIGFADAYNDLKPDVVVLLGDRYELIAAS</sequence>